<evidence type="ECO:0000313" key="4">
    <source>
        <dbReference type="Proteomes" id="UP000002484"/>
    </source>
</evidence>
<dbReference type="STRING" id="298654.FraEuI1c_5942"/>
<dbReference type="KEGG" id="fri:FraEuI1c_5942"/>
<keyword evidence="4" id="KW-1185">Reference proteome</keyword>
<sequence>MVTNQTPSRGSRLEAEAGGDTKTPSPLEWRRTSFCGIENACVDVAFASTGIAMRDSKDPAGPVLLFTTTEWAAFLRGVHNGEFELPRGELERPGC</sequence>
<feature type="domain" description="DUF397" evidence="2">
    <location>
        <begin position="27"/>
        <end position="78"/>
    </location>
</feature>
<dbReference type="Pfam" id="PF04149">
    <property type="entry name" value="DUF397"/>
    <property type="match status" value="1"/>
</dbReference>
<dbReference type="AlphaFoldDB" id="E3IZK8"/>
<reference evidence="3 4" key="1">
    <citation type="submission" date="2010-10" db="EMBL/GenBank/DDBJ databases">
        <title>Complete sequence of Frankia sp. EuI1c.</title>
        <authorList>
            <consortium name="US DOE Joint Genome Institute"/>
            <person name="Lucas S."/>
            <person name="Copeland A."/>
            <person name="Lapidus A."/>
            <person name="Cheng J.-F."/>
            <person name="Bruce D."/>
            <person name="Goodwin L."/>
            <person name="Pitluck S."/>
            <person name="Chertkov O."/>
            <person name="Detter J.C."/>
            <person name="Han C."/>
            <person name="Tapia R."/>
            <person name="Land M."/>
            <person name="Hauser L."/>
            <person name="Jeffries C."/>
            <person name="Kyrpides N."/>
            <person name="Ivanova N."/>
            <person name="Mikhailova N."/>
            <person name="Beauchemin N."/>
            <person name="Sen A."/>
            <person name="Sur S.A."/>
            <person name="Gtari M."/>
            <person name="Wall L."/>
            <person name="Tisa L."/>
            <person name="Woyke T."/>
        </authorList>
    </citation>
    <scope>NUCLEOTIDE SEQUENCE [LARGE SCALE GENOMIC DNA]</scope>
    <source>
        <strain evidence="4">DSM 45817 / CECT 9037 / EuI1c</strain>
    </source>
</reference>
<dbReference type="InParanoid" id="E3IZK8"/>
<dbReference type="Proteomes" id="UP000002484">
    <property type="component" value="Chromosome"/>
</dbReference>
<protein>
    <recommendedName>
        <fullName evidence="2">DUF397 domain-containing protein</fullName>
    </recommendedName>
</protein>
<evidence type="ECO:0000313" key="3">
    <source>
        <dbReference type="EMBL" id="ADP83926.1"/>
    </source>
</evidence>
<dbReference type="HOGENOM" id="CLU_131550_1_1_11"/>
<dbReference type="OrthoDB" id="3483539at2"/>
<dbReference type="RefSeq" id="WP_013427044.1">
    <property type="nucleotide sequence ID" value="NC_014666.1"/>
</dbReference>
<proteinExistence type="predicted"/>
<evidence type="ECO:0000259" key="2">
    <source>
        <dbReference type="Pfam" id="PF04149"/>
    </source>
</evidence>
<accession>E3IZK8</accession>
<feature type="region of interest" description="Disordered" evidence="1">
    <location>
        <begin position="1"/>
        <end position="27"/>
    </location>
</feature>
<gene>
    <name evidence="3" type="ordered locus">FraEuI1c_5942</name>
</gene>
<dbReference type="EMBL" id="CP002299">
    <property type="protein sequence ID" value="ADP83926.1"/>
    <property type="molecule type" value="Genomic_DNA"/>
</dbReference>
<evidence type="ECO:0000256" key="1">
    <source>
        <dbReference type="SAM" id="MobiDB-lite"/>
    </source>
</evidence>
<name>E3IZK8_PSEI1</name>
<organism evidence="3 4">
    <name type="scientific">Pseudofrankia inefficax (strain DSM 45817 / CECT 9037 / DDB 130130 / EuI1c)</name>
    <name type="common">Frankia inefficax</name>
    <dbReference type="NCBI Taxonomy" id="298654"/>
    <lineage>
        <taxon>Bacteria</taxon>
        <taxon>Bacillati</taxon>
        <taxon>Actinomycetota</taxon>
        <taxon>Actinomycetes</taxon>
        <taxon>Frankiales</taxon>
        <taxon>Frankiaceae</taxon>
        <taxon>Pseudofrankia</taxon>
    </lineage>
</organism>
<dbReference type="InterPro" id="IPR007278">
    <property type="entry name" value="DUF397"/>
</dbReference>